<accession>A0A4W4EV02</accession>
<evidence type="ECO:0000256" key="4">
    <source>
        <dbReference type="PROSITE-ProRule" id="PRU00125"/>
    </source>
</evidence>
<dbReference type="GO" id="GO:0046872">
    <property type="term" value="F:metal ion binding"/>
    <property type="evidence" value="ECO:0007669"/>
    <property type="project" value="UniProtKB-KW"/>
</dbReference>
<reference evidence="6" key="3">
    <citation type="submission" date="2020-05" db="EMBL/GenBank/DDBJ databases">
        <title>Electrophorus electricus (electric eel) genome, fEleEle1, primary haplotype.</title>
        <authorList>
            <person name="Myers G."/>
            <person name="Meyer A."/>
            <person name="Fedrigo O."/>
            <person name="Formenti G."/>
            <person name="Rhie A."/>
            <person name="Tracey A."/>
            <person name="Sims Y."/>
            <person name="Jarvis E.D."/>
        </authorList>
    </citation>
    <scope>NUCLEOTIDE SEQUENCE [LARGE SCALE GENOMIC DNA]</scope>
</reference>
<proteinExistence type="predicted"/>
<evidence type="ECO:0000259" key="5">
    <source>
        <dbReference type="PROSITE" id="PS50023"/>
    </source>
</evidence>
<feature type="domain" description="LIM zinc-binding" evidence="5">
    <location>
        <begin position="1"/>
        <end position="49"/>
    </location>
</feature>
<dbReference type="Gene3D" id="2.10.110.10">
    <property type="entry name" value="Cysteine Rich Protein"/>
    <property type="match status" value="1"/>
</dbReference>
<evidence type="ECO:0000313" key="6">
    <source>
        <dbReference type="Ensembl" id="ENSEEEP00000016089.2"/>
    </source>
</evidence>
<organism evidence="6 7">
    <name type="scientific">Electrophorus electricus</name>
    <name type="common">Electric eel</name>
    <name type="synonym">Gymnotus electricus</name>
    <dbReference type="NCBI Taxonomy" id="8005"/>
    <lineage>
        <taxon>Eukaryota</taxon>
        <taxon>Metazoa</taxon>
        <taxon>Chordata</taxon>
        <taxon>Craniata</taxon>
        <taxon>Vertebrata</taxon>
        <taxon>Euteleostomi</taxon>
        <taxon>Actinopterygii</taxon>
        <taxon>Neopterygii</taxon>
        <taxon>Teleostei</taxon>
        <taxon>Ostariophysi</taxon>
        <taxon>Gymnotiformes</taxon>
        <taxon>Gymnotoidei</taxon>
        <taxon>Gymnotidae</taxon>
        <taxon>Electrophorus</taxon>
    </lineage>
</organism>
<keyword evidence="1 4" id="KW-0479">Metal-binding</keyword>
<evidence type="ECO:0000256" key="1">
    <source>
        <dbReference type="ARBA" id="ARBA00022723"/>
    </source>
</evidence>
<dbReference type="PROSITE" id="PS50023">
    <property type="entry name" value="LIM_DOMAIN_2"/>
    <property type="match status" value="1"/>
</dbReference>
<dbReference type="PANTHER" id="PTHR24206">
    <property type="entry name" value="OS06G0237300 PROTEIN"/>
    <property type="match status" value="1"/>
</dbReference>
<evidence type="ECO:0000313" key="7">
    <source>
        <dbReference type="Proteomes" id="UP000314983"/>
    </source>
</evidence>
<dbReference type="InterPro" id="IPR001781">
    <property type="entry name" value="Znf_LIM"/>
</dbReference>
<sequence length="81" mass="9751">MEKIVADKHNFHINCFCCKHCKKKLSIHSYSALYGEFYCTSHYQQLFKRRGNYDEGFGYRQHKDNWLKKTDDSNPEKIKQA</sequence>
<reference evidence="6" key="5">
    <citation type="submission" date="2025-09" db="UniProtKB">
        <authorList>
            <consortium name="Ensembl"/>
        </authorList>
    </citation>
    <scope>IDENTIFICATION</scope>
</reference>
<protein>
    <recommendedName>
        <fullName evidence="5">LIM zinc-binding domain-containing protein</fullName>
    </recommendedName>
</protein>
<dbReference type="SUPFAM" id="SSF57716">
    <property type="entry name" value="Glucocorticoid receptor-like (DNA-binding domain)"/>
    <property type="match status" value="1"/>
</dbReference>
<evidence type="ECO:0000256" key="3">
    <source>
        <dbReference type="ARBA" id="ARBA00023038"/>
    </source>
</evidence>
<keyword evidence="2 4" id="KW-0862">Zinc</keyword>
<dbReference type="Proteomes" id="UP000314983">
    <property type="component" value="Chromosome 7"/>
</dbReference>
<dbReference type="Ensembl" id="ENSEEET00000016277.2">
    <property type="protein sequence ID" value="ENSEEEP00000016089.2"/>
    <property type="gene ID" value="ENSEEEG00000007965.2"/>
</dbReference>
<name>A0A4W4EV02_ELEEL</name>
<gene>
    <name evidence="6" type="primary">LIMD2</name>
</gene>
<reference evidence="6" key="4">
    <citation type="submission" date="2025-08" db="UniProtKB">
        <authorList>
            <consortium name="Ensembl"/>
        </authorList>
    </citation>
    <scope>IDENTIFICATION</scope>
</reference>
<reference evidence="7" key="1">
    <citation type="journal article" date="2014" name="Science">
        <title>Nonhuman genetics. Genomic basis for the convergent evolution of electric organs.</title>
        <authorList>
            <person name="Gallant J.R."/>
            <person name="Traeger L.L."/>
            <person name="Volkening J.D."/>
            <person name="Moffett H."/>
            <person name="Chen P.H."/>
            <person name="Novina C.D."/>
            <person name="Phillips G.N.Jr."/>
            <person name="Anand R."/>
            <person name="Wells G.B."/>
            <person name="Pinch M."/>
            <person name="Guth R."/>
            <person name="Unguez G.A."/>
            <person name="Albert J.S."/>
            <person name="Zakon H.H."/>
            <person name="Samanta M.P."/>
            <person name="Sussman M.R."/>
        </authorList>
    </citation>
    <scope>NUCLEOTIDE SEQUENCE [LARGE SCALE GENOMIC DNA]</scope>
</reference>
<evidence type="ECO:0000256" key="2">
    <source>
        <dbReference type="ARBA" id="ARBA00022833"/>
    </source>
</evidence>
<reference evidence="7" key="2">
    <citation type="journal article" date="2017" name="Sci. Adv.">
        <title>A tail of two voltages: Proteomic comparison of the three electric organs of the electric eel.</title>
        <authorList>
            <person name="Traeger L.L."/>
            <person name="Sabat G."/>
            <person name="Barrett-Wilt G.A."/>
            <person name="Wells G.B."/>
            <person name="Sussman M.R."/>
        </authorList>
    </citation>
    <scope>NUCLEOTIDE SEQUENCE [LARGE SCALE GENOMIC DNA]</scope>
</reference>
<dbReference type="AlphaFoldDB" id="A0A4W4EV02"/>
<dbReference type="Pfam" id="PF00412">
    <property type="entry name" value="LIM"/>
    <property type="match status" value="1"/>
</dbReference>
<dbReference type="OMA" id="TFHINCF"/>
<keyword evidence="3 4" id="KW-0440">LIM domain</keyword>
<dbReference type="GeneTree" id="ENSGT00940000158377"/>
<keyword evidence="7" id="KW-1185">Reference proteome</keyword>